<keyword evidence="2" id="KW-1185">Reference proteome</keyword>
<dbReference type="Proteomes" id="UP000828390">
    <property type="component" value="Unassembled WGS sequence"/>
</dbReference>
<dbReference type="Gene3D" id="3.40.50.300">
    <property type="entry name" value="P-loop containing nucleotide triphosphate hydrolases"/>
    <property type="match status" value="1"/>
</dbReference>
<gene>
    <name evidence="1" type="ORF">DPMN_173119</name>
</gene>
<proteinExistence type="predicted"/>
<reference evidence="1" key="2">
    <citation type="submission" date="2020-11" db="EMBL/GenBank/DDBJ databases">
        <authorList>
            <person name="McCartney M.A."/>
            <person name="Auch B."/>
            <person name="Kono T."/>
            <person name="Mallez S."/>
            <person name="Becker A."/>
            <person name="Gohl D.M."/>
            <person name="Silverstein K.A.T."/>
            <person name="Koren S."/>
            <person name="Bechman K.B."/>
            <person name="Herman A."/>
            <person name="Abrahante J.E."/>
            <person name="Garbe J."/>
        </authorList>
    </citation>
    <scope>NUCLEOTIDE SEQUENCE</scope>
    <source>
        <strain evidence="1">Duluth1</strain>
        <tissue evidence="1">Whole animal</tissue>
    </source>
</reference>
<protein>
    <submittedName>
        <fullName evidence="1">Uncharacterized protein</fullName>
    </submittedName>
</protein>
<evidence type="ECO:0000313" key="2">
    <source>
        <dbReference type="Proteomes" id="UP000828390"/>
    </source>
</evidence>
<reference evidence="1" key="1">
    <citation type="journal article" date="2019" name="bioRxiv">
        <title>The Genome of the Zebra Mussel, Dreissena polymorpha: A Resource for Invasive Species Research.</title>
        <authorList>
            <person name="McCartney M.A."/>
            <person name="Auch B."/>
            <person name="Kono T."/>
            <person name="Mallez S."/>
            <person name="Zhang Y."/>
            <person name="Obille A."/>
            <person name="Becker A."/>
            <person name="Abrahante J.E."/>
            <person name="Garbe J."/>
            <person name="Badalamenti J.P."/>
            <person name="Herman A."/>
            <person name="Mangelson H."/>
            <person name="Liachko I."/>
            <person name="Sullivan S."/>
            <person name="Sone E.D."/>
            <person name="Koren S."/>
            <person name="Silverstein K.A.T."/>
            <person name="Beckman K.B."/>
            <person name="Gohl D.M."/>
        </authorList>
    </citation>
    <scope>NUCLEOTIDE SEQUENCE</scope>
    <source>
        <strain evidence="1">Duluth1</strain>
        <tissue evidence="1">Whole animal</tissue>
    </source>
</reference>
<comment type="caution">
    <text evidence="1">The sequence shown here is derived from an EMBL/GenBank/DDBJ whole genome shotgun (WGS) entry which is preliminary data.</text>
</comment>
<name>A0A9D4E3H6_DREPO</name>
<dbReference type="InterPro" id="IPR027417">
    <property type="entry name" value="P-loop_NTPase"/>
</dbReference>
<accession>A0A9D4E3H6</accession>
<evidence type="ECO:0000313" key="1">
    <source>
        <dbReference type="EMBL" id="KAH3771790.1"/>
    </source>
</evidence>
<sequence length="303" mass="35043">MHEYIDNAYANPTGNVQVLLELIERCESRVLCIDNKMKNEKIQVMVDDIIRSIDANTVRLGQEYFTNAMFEDARKYVDDVLKNVKISRIKTQLRESIEIPKRVEENTKMKIAEPADTAEKVNETVADEGKQTVRRLCQRYESNASDFRMLSRDRINTRPWKSTRDLRQVFDETPLVQEKNAIEGNHEPQPNICPRKSVATSTVDDSSLLRKENWSEFDSRISGVFHQSLNTNLHDCLNPDSGDPEIVNSSEVEPNDPGLLEVPGRKYDIFKDELKKDKRSFDRAFAAVSNWFNRRIKKASNLF</sequence>
<dbReference type="EMBL" id="JAIWYP010000009">
    <property type="protein sequence ID" value="KAH3771790.1"/>
    <property type="molecule type" value="Genomic_DNA"/>
</dbReference>
<dbReference type="AlphaFoldDB" id="A0A9D4E3H6"/>
<organism evidence="1 2">
    <name type="scientific">Dreissena polymorpha</name>
    <name type="common">Zebra mussel</name>
    <name type="synonym">Mytilus polymorpha</name>
    <dbReference type="NCBI Taxonomy" id="45954"/>
    <lineage>
        <taxon>Eukaryota</taxon>
        <taxon>Metazoa</taxon>
        <taxon>Spiralia</taxon>
        <taxon>Lophotrochozoa</taxon>
        <taxon>Mollusca</taxon>
        <taxon>Bivalvia</taxon>
        <taxon>Autobranchia</taxon>
        <taxon>Heteroconchia</taxon>
        <taxon>Euheterodonta</taxon>
        <taxon>Imparidentia</taxon>
        <taxon>Neoheterodontei</taxon>
        <taxon>Myida</taxon>
        <taxon>Dreissenoidea</taxon>
        <taxon>Dreissenidae</taxon>
        <taxon>Dreissena</taxon>
    </lineage>
</organism>